<sequence length="193" mass="19852">MEQLLTPLLSGLGLSGAAGLNAYLPLLLVGLLNRFGVLHLAEPYSLLSSPWVLGGVLVLLVLDFIGDKIPGVDHALHVFGGVLNAGSGALLFAAQSGFITQGGLAGHHLNPTLALLLGLLVSGGVHTTRTLLRPVSTGLTGGLGNPVVSSAEDGSSLVLSVLAIFAPLLAVVLLLILLLGAWRILARVRRRFV</sequence>
<dbReference type="InterPro" id="IPR025196">
    <property type="entry name" value="DUF4126"/>
</dbReference>
<protein>
    <recommendedName>
        <fullName evidence="2">DUF4126 domain-containing protein</fullName>
    </recommendedName>
</protein>
<evidence type="ECO:0000313" key="4">
    <source>
        <dbReference type="Proteomes" id="UP000603865"/>
    </source>
</evidence>
<feature type="transmembrane region" description="Helical" evidence="1">
    <location>
        <begin position="74"/>
        <end position="94"/>
    </location>
</feature>
<dbReference type="Proteomes" id="UP000603865">
    <property type="component" value="Unassembled WGS sequence"/>
</dbReference>
<evidence type="ECO:0000259" key="2">
    <source>
        <dbReference type="Pfam" id="PF13548"/>
    </source>
</evidence>
<name>A0A918F7Q8_9DEIO</name>
<evidence type="ECO:0000256" key="1">
    <source>
        <dbReference type="SAM" id="Phobius"/>
    </source>
</evidence>
<reference evidence="3" key="2">
    <citation type="submission" date="2020-09" db="EMBL/GenBank/DDBJ databases">
        <authorList>
            <person name="Sun Q."/>
            <person name="Ohkuma M."/>
        </authorList>
    </citation>
    <scope>NUCLEOTIDE SEQUENCE</scope>
    <source>
        <strain evidence="3">JCM 31311</strain>
    </source>
</reference>
<feature type="transmembrane region" description="Helical" evidence="1">
    <location>
        <begin position="43"/>
        <end position="62"/>
    </location>
</feature>
<feature type="domain" description="DUF4126" evidence="2">
    <location>
        <begin position="8"/>
        <end position="186"/>
    </location>
</feature>
<reference evidence="3" key="1">
    <citation type="journal article" date="2014" name="Int. J. Syst. Evol. Microbiol.">
        <title>Complete genome sequence of Corynebacterium casei LMG S-19264T (=DSM 44701T), isolated from a smear-ripened cheese.</title>
        <authorList>
            <consortium name="US DOE Joint Genome Institute (JGI-PGF)"/>
            <person name="Walter F."/>
            <person name="Albersmeier A."/>
            <person name="Kalinowski J."/>
            <person name="Ruckert C."/>
        </authorList>
    </citation>
    <scope>NUCLEOTIDE SEQUENCE</scope>
    <source>
        <strain evidence="3">JCM 31311</strain>
    </source>
</reference>
<organism evidence="3 4">
    <name type="scientific">Deinococcus ruber</name>
    <dbReference type="NCBI Taxonomy" id="1848197"/>
    <lineage>
        <taxon>Bacteria</taxon>
        <taxon>Thermotogati</taxon>
        <taxon>Deinococcota</taxon>
        <taxon>Deinococci</taxon>
        <taxon>Deinococcales</taxon>
        <taxon>Deinococcaceae</taxon>
        <taxon>Deinococcus</taxon>
    </lineage>
</organism>
<dbReference type="Pfam" id="PF13548">
    <property type="entry name" value="DUF4126"/>
    <property type="match status" value="1"/>
</dbReference>
<keyword evidence="4" id="KW-1185">Reference proteome</keyword>
<feature type="transmembrane region" description="Helical" evidence="1">
    <location>
        <begin position="157"/>
        <end position="182"/>
    </location>
</feature>
<accession>A0A918F7Q8</accession>
<dbReference type="EMBL" id="BMQL01000010">
    <property type="protein sequence ID" value="GGR08412.1"/>
    <property type="molecule type" value="Genomic_DNA"/>
</dbReference>
<dbReference type="RefSeq" id="WP_189090190.1">
    <property type="nucleotide sequence ID" value="NZ_BMQL01000010.1"/>
</dbReference>
<keyword evidence="1" id="KW-1133">Transmembrane helix</keyword>
<keyword evidence="1" id="KW-0472">Membrane</keyword>
<evidence type="ECO:0000313" key="3">
    <source>
        <dbReference type="EMBL" id="GGR08412.1"/>
    </source>
</evidence>
<proteinExistence type="predicted"/>
<gene>
    <name evidence="3" type="ORF">GCM10008957_21440</name>
</gene>
<comment type="caution">
    <text evidence="3">The sequence shown here is derived from an EMBL/GenBank/DDBJ whole genome shotgun (WGS) entry which is preliminary data.</text>
</comment>
<dbReference type="AlphaFoldDB" id="A0A918F7Q8"/>
<keyword evidence="1" id="KW-0812">Transmembrane</keyword>